<evidence type="ECO:0000313" key="2">
    <source>
        <dbReference type="EMBL" id="TLM74434.1"/>
    </source>
</evidence>
<accession>A0ABY2UDF3</accession>
<reference evidence="2 3" key="1">
    <citation type="submission" date="2019-05" db="EMBL/GenBank/DDBJ databases">
        <title>Microbulbifer harenosus sp. nov., an alginate-degrading bacterium isolated from coastal sand.</title>
        <authorList>
            <person name="Huang H."/>
            <person name="Mo K."/>
            <person name="Bao S."/>
        </authorList>
    </citation>
    <scope>NUCLEOTIDE SEQUENCE [LARGE SCALE GENOMIC DNA]</scope>
    <source>
        <strain evidence="2 3">HB161719</strain>
    </source>
</reference>
<organism evidence="2 3">
    <name type="scientific">Microbulbifer harenosus</name>
    <dbReference type="NCBI Taxonomy" id="2576840"/>
    <lineage>
        <taxon>Bacteria</taxon>
        <taxon>Pseudomonadati</taxon>
        <taxon>Pseudomonadota</taxon>
        <taxon>Gammaproteobacteria</taxon>
        <taxon>Cellvibrionales</taxon>
        <taxon>Microbulbiferaceae</taxon>
        <taxon>Microbulbifer</taxon>
    </lineage>
</organism>
<comment type="caution">
    <text evidence="2">The sequence shown here is derived from an EMBL/GenBank/DDBJ whole genome shotgun (WGS) entry which is preliminary data.</text>
</comment>
<keyword evidence="1" id="KW-0732">Signal</keyword>
<name>A0ABY2UDF3_9GAMM</name>
<dbReference type="Proteomes" id="UP000306791">
    <property type="component" value="Unassembled WGS sequence"/>
</dbReference>
<dbReference type="RefSeq" id="WP_138237033.1">
    <property type="nucleotide sequence ID" value="NZ_CP185860.1"/>
</dbReference>
<feature type="signal peptide" evidence="1">
    <location>
        <begin position="1"/>
        <end position="28"/>
    </location>
</feature>
<sequence>MNPTLSVRAVLFALALAQVLTGVSWCRAQSATAMDGIAGERIPGRLELPRGGVIWATEDPTLGVPQLAITSPGMVAFDGRAIAEPVRFMVRSNYTAFMSRMEVRIYRASDGDRVLPLVVLPVPVVPVSEVTWDGDLPSEVPLRYGDELIYVLRAYAAPEAYAAQYGGTLSQHYAQLQSIYDETVPESIQLVRSNEAERQRQRVRRQGEFDLARQLSGQQAQTQSMLNEVFRGSGLRQQNIPVYGSRVRILGSDIPPDRSLLINHQPYPVDMNNQFAAEFLLPIGHHQFDIGLQGPGGYEQYTLDIPVSGRYFFGVAMADITIAKSDIDGSRATFEGDDRFDDDDDILQEGRLAFYLKGKAQGKYLLTAQMDTTEKALDNLFSDFSEAYPSDIFRRLDPDYYYPTYGDDSTTFRDVDTQGRFYLRADWDKNQVLWGNYTTGLTGTDLAMFVRSLYGAAGSWYSRSINLWGDPLSEVRIFGSQAETAPGHNEFLGTGGSLYYLRETDILPGSDRVALEIRDITTGRVEARIDLQRGVDYEIDELQGRIILTRPLTQITRANVPTLSRDVPLDGYEQRLIVDYEWVPTDWDDDNLTSGARVKQWMGDYVGLGGTYADESRSGDDYRLAAGDLTLQGGEGTYLKLEYASSDSYSAPSYFSDNGGFNFALTNADLVDDDYTSGDARLVEGRINLQELGWSQSPWTAAAWWRDMDPGYSANRYNSGRAMTEYGGELLGDIYTNLNLYLRYSEAESGEESFEQAQATVSWGVDDTNSLSSELRYVDEQSMYSDGSAILAALQYTHRMNTFLDVYGLVQGSFDESEGYDSNNLMGIGGRWLYGNSASVGAEYTHGDRGEGLTVDGDYRVNADYSIYAGYNYSTDSTERNTIFNPRVNGGWTVGQRWRLSNQVNLFNENTFLKEPNRSGIAHTVGLDFFPSAGWNLGVTVQSGTLVDIFSGDVERRAVSIAGGRRSPASDWQSKIEWRQDRGFERREQWVSTNSISHKINESWRIAGRVNVSDTDDLTLGVGGARFVEGNMGFAWRPWDNTRWAAFGRLTYLYDLATLGQRGGADYDQRTRVMSFEGIRQLGSDWELSLKLARREGDVRLGRGSGPWVDSASSFSASQLRYDFGLFHALVEYRWLDVESGGSRDGFLVGYDWDIAEYFRMGVGYNFTDFSDDLTDFDYDHNGWYVNFVGAY</sequence>
<gene>
    <name evidence="2" type="ORF">FDY93_17450</name>
</gene>
<evidence type="ECO:0000313" key="3">
    <source>
        <dbReference type="Proteomes" id="UP000306791"/>
    </source>
</evidence>
<evidence type="ECO:0000256" key="1">
    <source>
        <dbReference type="SAM" id="SignalP"/>
    </source>
</evidence>
<protein>
    <submittedName>
        <fullName evidence="2">Uncharacterized protein</fullName>
    </submittedName>
</protein>
<proteinExistence type="predicted"/>
<keyword evidence="3" id="KW-1185">Reference proteome</keyword>
<feature type="chain" id="PRO_5046446223" evidence="1">
    <location>
        <begin position="29"/>
        <end position="1192"/>
    </location>
</feature>
<dbReference type="EMBL" id="VANI01000021">
    <property type="protein sequence ID" value="TLM74434.1"/>
    <property type="molecule type" value="Genomic_DNA"/>
</dbReference>